<dbReference type="OrthoDB" id="9803749at2"/>
<protein>
    <submittedName>
        <fullName evidence="3">Arsenate reductase</fullName>
    </submittedName>
</protein>
<dbReference type="Pfam" id="PF03960">
    <property type="entry name" value="ArsC"/>
    <property type="match status" value="1"/>
</dbReference>
<dbReference type="SUPFAM" id="SSF52833">
    <property type="entry name" value="Thioredoxin-like"/>
    <property type="match status" value="1"/>
</dbReference>
<comment type="similarity">
    <text evidence="1 2">Belongs to the ArsC family.</text>
</comment>
<dbReference type="AlphaFoldDB" id="A0A2T8HV88"/>
<reference evidence="3 4" key="1">
    <citation type="submission" date="2018-04" db="EMBL/GenBank/DDBJ databases">
        <title>Pararhodobacter oceanense sp. nov., isolated from marine intertidal sediment.</title>
        <authorList>
            <person name="Wang X.-L."/>
            <person name="Du Z.-J."/>
        </authorList>
    </citation>
    <scope>NUCLEOTIDE SEQUENCE [LARGE SCALE GENOMIC DNA]</scope>
    <source>
        <strain evidence="3 4">AM505</strain>
    </source>
</reference>
<evidence type="ECO:0000256" key="1">
    <source>
        <dbReference type="ARBA" id="ARBA00007198"/>
    </source>
</evidence>
<gene>
    <name evidence="3" type="ORF">DDE20_07900</name>
</gene>
<dbReference type="Proteomes" id="UP000245911">
    <property type="component" value="Unassembled WGS sequence"/>
</dbReference>
<dbReference type="PROSITE" id="PS51353">
    <property type="entry name" value="ARSC"/>
    <property type="match status" value="1"/>
</dbReference>
<comment type="caution">
    <text evidence="3">The sequence shown here is derived from an EMBL/GenBank/DDBJ whole genome shotgun (WGS) entry which is preliminary data.</text>
</comment>
<dbReference type="Gene3D" id="3.40.30.10">
    <property type="entry name" value="Glutaredoxin"/>
    <property type="match status" value="1"/>
</dbReference>
<dbReference type="RefSeq" id="WP_116558340.1">
    <property type="nucleotide sequence ID" value="NZ_QDKM01000003.1"/>
</dbReference>
<organism evidence="3 4">
    <name type="scientific">Pararhodobacter oceanensis</name>
    <dbReference type="NCBI Taxonomy" id="2172121"/>
    <lineage>
        <taxon>Bacteria</taxon>
        <taxon>Pseudomonadati</taxon>
        <taxon>Pseudomonadota</taxon>
        <taxon>Alphaproteobacteria</taxon>
        <taxon>Rhodobacterales</taxon>
        <taxon>Paracoccaceae</taxon>
        <taxon>Pararhodobacter</taxon>
    </lineage>
</organism>
<dbReference type="InterPro" id="IPR036249">
    <property type="entry name" value="Thioredoxin-like_sf"/>
</dbReference>
<proteinExistence type="inferred from homology"/>
<accession>A0A2T8HV88</accession>
<sequence length="105" mass="11311">MEIWGLRNCDTCRKALKALPGAVLRDVRQEPLNAAEIGGLLAAFPEKALNKASATWRGLSEEERARAPGDLLVAYPALMKRPVIHAGGEMHLGWTPAVRAALGVE</sequence>
<keyword evidence="4" id="KW-1185">Reference proteome</keyword>
<name>A0A2T8HV88_9RHOB</name>
<dbReference type="PANTHER" id="PTHR30041:SF8">
    <property type="entry name" value="PROTEIN YFFB"/>
    <property type="match status" value="1"/>
</dbReference>
<dbReference type="EMBL" id="QDKM01000003">
    <property type="protein sequence ID" value="PVH29340.1"/>
    <property type="molecule type" value="Genomic_DNA"/>
</dbReference>
<evidence type="ECO:0000313" key="3">
    <source>
        <dbReference type="EMBL" id="PVH29340.1"/>
    </source>
</evidence>
<evidence type="ECO:0000256" key="2">
    <source>
        <dbReference type="PROSITE-ProRule" id="PRU01282"/>
    </source>
</evidence>
<dbReference type="InterPro" id="IPR006660">
    <property type="entry name" value="Arsenate_reductase-like"/>
</dbReference>
<evidence type="ECO:0000313" key="4">
    <source>
        <dbReference type="Proteomes" id="UP000245911"/>
    </source>
</evidence>
<dbReference type="PANTHER" id="PTHR30041">
    <property type="entry name" value="ARSENATE REDUCTASE"/>
    <property type="match status" value="1"/>
</dbReference>